<dbReference type="PANTHER" id="PTHR19136">
    <property type="entry name" value="MOLYBDENUM COFACTOR GUANYLYLTRANSFERASE"/>
    <property type="match status" value="1"/>
</dbReference>
<comment type="catalytic activity">
    <reaction evidence="9">
        <text>(S)-2,3,4,5-tetrahydrodipicolinate + succinyl-CoA + H2O = (S)-2-succinylamino-6-oxoheptanedioate + CoA</text>
        <dbReference type="Rhea" id="RHEA:17325"/>
        <dbReference type="ChEBI" id="CHEBI:15377"/>
        <dbReference type="ChEBI" id="CHEBI:15685"/>
        <dbReference type="ChEBI" id="CHEBI:16845"/>
        <dbReference type="ChEBI" id="CHEBI:57287"/>
        <dbReference type="ChEBI" id="CHEBI:57292"/>
        <dbReference type="EC" id="2.3.1.117"/>
    </reaction>
</comment>
<keyword evidence="3 9" id="KW-0028">Amino-acid biosynthesis</keyword>
<evidence type="ECO:0000256" key="6">
    <source>
        <dbReference type="ARBA" id="ARBA00022915"/>
    </source>
</evidence>
<dbReference type="SUPFAM" id="SSF51161">
    <property type="entry name" value="Trimeric LpxA-like enzymes"/>
    <property type="match status" value="1"/>
</dbReference>
<keyword evidence="5 9" id="KW-0677">Repeat</keyword>
<dbReference type="EC" id="2.3.1.117" evidence="9"/>
<evidence type="ECO:0000256" key="3">
    <source>
        <dbReference type="ARBA" id="ARBA00022605"/>
    </source>
</evidence>
<sequence length="285" mass="30360">MDIGGLQTAIDAAWENRTKITAQTKGETRDAVESSLELLDRGAVRVAEKKDGKWSTNQWLKKAVLLSFRLNDSELIPGGGEFPGHGRAAWYDKVPSKFAGWGQQRFAEAGFRAVPNCVVRKSAYIAPGVVLMPSFVNVGAYVDSGTMVDTWVTIGSCAQIGKNCHISGGVGIGGVLEPLQAGPVVVEDNCFIGARSEVVEGVVVEEGAVISMGVFIGQTTKVIDRATGEVFYGRVPAYSVVVSGSMPGKPLPNGEPGPSLYCAVIVKRVDEKTRSKTSINELLRD</sequence>
<evidence type="ECO:0000313" key="11">
    <source>
        <dbReference type="EMBL" id="MDQ7250676.1"/>
    </source>
</evidence>
<dbReference type="PANTHER" id="PTHR19136:SF52">
    <property type="entry name" value="2,3,4,5-TETRAHYDROPYRIDINE-2,6-DICARBOXYLATE N-SUCCINYLTRANSFERASE"/>
    <property type="match status" value="1"/>
</dbReference>
<name>A0ABU0YUL4_9PROT</name>
<evidence type="ECO:0000256" key="7">
    <source>
        <dbReference type="ARBA" id="ARBA00023154"/>
    </source>
</evidence>
<dbReference type="InterPro" id="IPR005664">
    <property type="entry name" value="DapD_Trfase_Hexpep_rpt_fam"/>
</dbReference>
<evidence type="ECO:0000256" key="8">
    <source>
        <dbReference type="ARBA" id="ARBA00023315"/>
    </source>
</evidence>
<dbReference type="Proteomes" id="UP001230156">
    <property type="component" value="Unassembled WGS sequence"/>
</dbReference>
<comment type="caution">
    <text evidence="11">The sequence shown here is derived from an EMBL/GenBank/DDBJ whole genome shotgun (WGS) entry which is preliminary data.</text>
</comment>
<dbReference type="HAMAP" id="MF_00811">
    <property type="entry name" value="DapD"/>
    <property type="match status" value="1"/>
</dbReference>
<keyword evidence="4 9" id="KW-0808">Transferase</keyword>
<protein>
    <recommendedName>
        <fullName evidence="9">2,3,4,5-tetrahydropyridine-2,6-dicarboxylate N-succinyltransferase</fullName>
        <ecNumber evidence="9">2.3.1.117</ecNumber>
    </recommendedName>
    <alternativeName>
        <fullName evidence="9">Tetrahydrodipicolinate N-succinyltransferase</fullName>
        <shortName evidence="9">THDP succinyltransferase</shortName>
        <shortName evidence="9">THP succinyltransferase</shortName>
        <shortName evidence="9">Tetrahydropicolinate succinylase</shortName>
    </alternativeName>
</protein>
<proteinExistence type="inferred from homology"/>
<feature type="binding site" evidence="9">
    <location>
        <position position="112"/>
    </location>
    <ligand>
        <name>substrate</name>
    </ligand>
</feature>
<accession>A0ABU0YUL4</accession>
<dbReference type="InterPro" id="IPR001451">
    <property type="entry name" value="Hexapep"/>
</dbReference>
<dbReference type="Pfam" id="PF14602">
    <property type="entry name" value="Hexapep_2"/>
    <property type="match status" value="1"/>
</dbReference>
<dbReference type="CDD" id="cd03350">
    <property type="entry name" value="LbH_THP_succinylT"/>
    <property type="match status" value="1"/>
</dbReference>
<comment type="subunit">
    <text evidence="9">Homotrimer.</text>
</comment>
<dbReference type="Gene3D" id="2.160.10.10">
    <property type="entry name" value="Hexapeptide repeat proteins"/>
    <property type="match status" value="1"/>
</dbReference>
<feature type="domain" description="Tetrahydrodipicolinate-N-succinyltransferase chain A" evidence="10">
    <location>
        <begin position="6"/>
        <end position="70"/>
    </location>
</feature>
<dbReference type="RefSeq" id="WP_379960270.1">
    <property type="nucleotide sequence ID" value="NZ_JAUYVI010000007.1"/>
</dbReference>
<organism evidence="11 12">
    <name type="scientific">Dongia sedimenti</name>
    <dbReference type="NCBI Taxonomy" id="3064282"/>
    <lineage>
        <taxon>Bacteria</taxon>
        <taxon>Pseudomonadati</taxon>
        <taxon>Pseudomonadota</taxon>
        <taxon>Alphaproteobacteria</taxon>
        <taxon>Rhodospirillales</taxon>
        <taxon>Dongiaceae</taxon>
        <taxon>Dongia</taxon>
    </lineage>
</organism>
<keyword evidence="8 9" id="KW-0012">Acyltransferase</keyword>
<gene>
    <name evidence="9 11" type="primary">dapD</name>
    <name evidence="11" type="ORF">Q8A70_23505</name>
</gene>
<comment type="pathway">
    <text evidence="9">Amino-acid biosynthesis; L-lysine biosynthesis via DAP pathway; LL-2,6-diaminopimelate from (S)-tetrahydrodipicolinate (succinylase route): step 1/3.</text>
</comment>
<evidence type="ECO:0000259" key="10">
    <source>
        <dbReference type="Pfam" id="PF14805"/>
    </source>
</evidence>
<evidence type="ECO:0000256" key="1">
    <source>
        <dbReference type="ARBA" id="ARBA00007274"/>
    </source>
</evidence>
<dbReference type="InterPro" id="IPR037133">
    <property type="entry name" value="THP_succinylTrfase_N_sf"/>
</dbReference>
<dbReference type="Gene3D" id="1.10.166.10">
    <property type="entry name" value="Tetrahydrodipicolinate-N-succinyltransferase, N-terminal domain"/>
    <property type="match status" value="1"/>
</dbReference>
<evidence type="ECO:0000256" key="9">
    <source>
        <dbReference type="HAMAP-Rule" id="MF_00811"/>
    </source>
</evidence>
<dbReference type="Pfam" id="PF14805">
    <property type="entry name" value="THDPS_N_2"/>
    <property type="match status" value="1"/>
</dbReference>
<dbReference type="NCBIfam" id="NF008808">
    <property type="entry name" value="PRK11830.1"/>
    <property type="match status" value="1"/>
</dbReference>
<keyword evidence="12" id="KW-1185">Reference proteome</keyword>
<evidence type="ECO:0000256" key="5">
    <source>
        <dbReference type="ARBA" id="ARBA00022737"/>
    </source>
</evidence>
<dbReference type="InterPro" id="IPR011004">
    <property type="entry name" value="Trimer_LpxA-like_sf"/>
</dbReference>
<comment type="subcellular location">
    <subcellularLocation>
        <location evidence="9">Cytoplasm</location>
    </subcellularLocation>
</comment>
<dbReference type="InterPro" id="IPR023180">
    <property type="entry name" value="THP_succinylTrfase_dom1"/>
</dbReference>
<keyword evidence="2 9" id="KW-0963">Cytoplasm</keyword>
<keyword evidence="7 9" id="KW-0457">Lysine biosynthesis</keyword>
<keyword evidence="6 9" id="KW-0220">Diaminopimelate biosynthesis</keyword>
<evidence type="ECO:0000313" key="12">
    <source>
        <dbReference type="Proteomes" id="UP001230156"/>
    </source>
</evidence>
<dbReference type="EMBL" id="JAUYVI010000007">
    <property type="protein sequence ID" value="MDQ7250676.1"/>
    <property type="molecule type" value="Genomic_DNA"/>
</dbReference>
<reference evidence="12" key="1">
    <citation type="submission" date="2023-08" db="EMBL/GenBank/DDBJ databases">
        <title>Rhodospirillaceae gen. nov., a novel taxon isolated from the Yangtze River Yuezi River estuary sludge.</title>
        <authorList>
            <person name="Ruan L."/>
        </authorList>
    </citation>
    <scope>NUCLEOTIDE SEQUENCE [LARGE SCALE GENOMIC DNA]</scope>
    <source>
        <strain evidence="12">R-7</strain>
    </source>
</reference>
<feature type="binding site" evidence="9">
    <location>
        <position position="149"/>
    </location>
    <ligand>
        <name>substrate</name>
    </ligand>
</feature>
<comment type="similarity">
    <text evidence="1 9">Belongs to the transferase hexapeptide repeat family.</text>
</comment>
<dbReference type="GO" id="GO:0008666">
    <property type="term" value="F:2,3,4,5-tetrahydropyridine-2,6-dicarboxylate N-succinyltransferase activity"/>
    <property type="evidence" value="ECO:0007669"/>
    <property type="project" value="UniProtKB-EC"/>
</dbReference>
<evidence type="ECO:0000256" key="4">
    <source>
        <dbReference type="ARBA" id="ARBA00022679"/>
    </source>
</evidence>
<dbReference type="NCBIfam" id="TIGR00965">
    <property type="entry name" value="dapD"/>
    <property type="match status" value="1"/>
</dbReference>
<evidence type="ECO:0000256" key="2">
    <source>
        <dbReference type="ARBA" id="ARBA00022490"/>
    </source>
</evidence>